<dbReference type="Proteomes" id="UP001243364">
    <property type="component" value="Unassembled WGS sequence"/>
</dbReference>
<dbReference type="EC" id="2.3.1.189" evidence="4"/>
<evidence type="ECO:0000313" key="4">
    <source>
        <dbReference type="EMBL" id="MDQ0681284.1"/>
    </source>
</evidence>
<evidence type="ECO:0000313" key="5">
    <source>
        <dbReference type="Proteomes" id="UP001243364"/>
    </source>
</evidence>
<reference evidence="4 5" key="1">
    <citation type="submission" date="2023-07" db="EMBL/GenBank/DDBJ databases">
        <title>Comparative genomics of wheat-associated soil bacteria to identify genetic determinants of phenazine resistance.</title>
        <authorList>
            <person name="Mouncey N."/>
        </authorList>
    </citation>
    <scope>NUCLEOTIDE SEQUENCE [LARGE SCALE GENOMIC DNA]</scope>
    <source>
        <strain evidence="4 5">W4I19-2</strain>
    </source>
</reference>
<protein>
    <submittedName>
        <fullName evidence="4">Mycothiol synthase</fullName>
        <ecNumber evidence="4">2.3.1.189</ecNumber>
    </submittedName>
</protein>
<dbReference type="EMBL" id="JAUSYA010000001">
    <property type="protein sequence ID" value="MDQ0681284.1"/>
    <property type="molecule type" value="Genomic_DNA"/>
</dbReference>
<dbReference type="Pfam" id="PF00583">
    <property type="entry name" value="Acetyltransf_1"/>
    <property type="match status" value="2"/>
</dbReference>
<dbReference type="SUPFAM" id="SSF55729">
    <property type="entry name" value="Acyl-CoA N-acyltransferases (Nat)"/>
    <property type="match status" value="2"/>
</dbReference>
<dbReference type="Gene3D" id="3.40.630.30">
    <property type="match status" value="1"/>
</dbReference>
<dbReference type="GO" id="GO:0035447">
    <property type="term" value="F:mycothiol synthase activity"/>
    <property type="evidence" value="ECO:0007669"/>
    <property type="project" value="UniProtKB-EC"/>
</dbReference>
<dbReference type="PROSITE" id="PS51186">
    <property type="entry name" value="GNAT"/>
    <property type="match status" value="2"/>
</dbReference>
<feature type="domain" description="N-acetyltransferase" evidence="3">
    <location>
        <begin position="173"/>
        <end position="324"/>
    </location>
</feature>
<dbReference type="InterPro" id="IPR016181">
    <property type="entry name" value="Acyl_CoA_acyltransferase"/>
</dbReference>
<name>A0ABU0PSE1_STRAH</name>
<dbReference type="InterPro" id="IPR000182">
    <property type="entry name" value="GNAT_dom"/>
</dbReference>
<dbReference type="PANTHER" id="PTHR43420">
    <property type="entry name" value="ACETYLTRANSFERASE"/>
    <property type="match status" value="1"/>
</dbReference>
<feature type="domain" description="N-acetyltransferase" evidence="3">
    <location>
        <begin position="8"/>
        <end position="181"/>
    </location>
</feature>
<proteinExistence type="predicted"/>
<dbReference type="CDD" id="cd04301">
    <property type="entry name" value="NAT_SF"/>
    <property type="match status" value="2"/>
</dbReference>
<evidence type="ECO:0000256" key="1">
    <source>
        <dbReference type="ARBA" id="ARBA00022679"/>
    </source>
</evidence>
<keyword evidence="2 4" id="KW-0012">Acyltransferase</keyword>
<organism evidence="4 5">
    <name type="scientific">Streptomyces achromogenes</name>
    <dbReference type="NCBI Taxonomy" id="67255"/>
    <lineage>
        <taxon>Bacteria</taxon>
        <taxon>Bacillati</taxon>
        <taxon>Actinomycetota</taxon>
        <taxon>Actinomycetes</taxon>
        <taxon>Kitasatosporales</taxon>
        <taxon>Streptomycetaceae</taxon>
        <taxon>Streptomyces</taxon>
    </lineage>
</organism>
<sequence length="324" mass="34423">MAFDLASLTRRPIAARDAAALAELLNAIEAADVFGEYYSESDAAEQINAPLLDLGRGTVGVFDGDLMVGYSSAAHKPLAEGVHRVGVSGGVHPDYRRRGLGAELLAAGIASAKVLHSIHHPGLPLAVDVQNNALNDSALACYRAAAMTPLRSYSHLRHPLGAAIVDVPAPEGFVFEGYSADNDPEFLAVGNEAFLERRGGAPMPPEQWRGLLGWQAFRPGLSFLLRDAGSGAAAGMLLTFSWDADTEATRVRDAHFMRIGTRPAYRRRGVAGALISHALRSAQDDGFDRASLDVDADGLTGANGLYERAGFIVARTEVSYTLKV</sequence>
<keyword evidence="5" id="KW-1185">Reference proteome</keyword>
<evidence type="ECO:0000259" key="3">
    <source>
        <dbReference type="PROSITE" id="PS51186"/>
    </source>
</evidence>
<gene>
    <name evidence="4" type="ORF">QFZ56_000247</name>
</gene>
<dbReference type="RefSeq" id="WP_307039222.1">
    <property type="nucleotide sequence ID" value="NZ_JAUSYA010000001.1"/>
</dbReference>
<keyword evidence="1 4" id="KW-0808">Transferase</keyword>
<comment type="caution">
    <text evidence="4">The sequence shown here is derived from an EMBL/GenBank/DDBJ whole genome shotgun (WGS) entry which is preliminary data.</text>
</comment>
<evidence type="ECO:0000256" key="2">
    <source>
        <dbReference type="ARBA" id="ARBA00023315"/>
    </source>
</evidence>
<accession>A0ABU0PSE1</accession>
<dbReference type="InterPro" id="IPR050680">
    <property type="entry name" value="YpeA/RimI_acetyltransf"/>
</dbReference>